<feature type="transmembrane region" description="Helical" evidence="1">
    <location>
        <begin position="84"/>
        <end position="104"/>
    </location>
</feature>
<evidence type="ECO:0000259" key="2">
    <source>
        <dbReference type="Pfam" id="PF00892"/>
    </source>
</evidence>
<accession>A0A381RTF6</accession>
<feature type="transmembrane region" description="Helical" evidence="1">
    <location>
        <begin position="16"/>
        <end position="35"/>
    </location>
</feature>
<feature type="transmembrane region" description="Helical" evidence="1">
    <location>
        <begin position="47"/>
        <end position="64"/>
    </location>
</feature>
<feature type="transmembrane region" description="Helical" evidence="1">
    <location>
        <begin position="248"/>
        <end position="267"/>
    </location>
</feature>
<evidence type="ECO:0000313" key="3">
    <source>
        <dbReference type="EMBL" id="SUZ94494.1"/>
    </source>
</evidence>
<dbReference type="SUPFAM" id="SSF103481">
    <property type="entry name" value="Multidrug resistance efflux transporter EmrE"/>
    <property type="match status" value="2"/>
</dbReference>
<feature type="transmembrane region" description="Helical" evidence="1">
    <location>
        <begin position="165"/>
        <end position="181"/>
    </location>
</feature>
<evidence type="ECO:0000256" key="1">
    <source>
        <dbReference type="SAM" id="Phobius"/>
    </source>
</evidence>
<name>A0A381RTF6_9ZZZZ</name>
<dbReference type="InterPro" id="IPR037185">
    <property type="entry name" value="EmrE-like"/>
</dbReference>
<reference evidence="3" key="1">
    <citation type="submission" date="2018-05" db="EMBL/GenBank/DDBJ databases">
        <authorList>
            <person name="Lanie J.A."/>
            <person name="Ng W.-L."/>
            <person name="Kazmierczak K.M."/>
            <person name="Andrzejewski T.M."/>
            <person name="Davidsen T.M."/>
            <person name="Wayne K.J."/>
            <person name="Tettelin H."/>
            <person name="Glass J.I."/>
            <person name="Rusch D."/>
            <person name="Podicherti R."/>
            <person name="Tsui H.-C.T."/>
            <person name="Winkler M.E."/>
        </authorList>
    </citation>
    <scope>NUCLEOTIDE SEQUENCE</scope>
</reference>
<feature type="transmembrane region" description="Helical" evidence="1">
    <location>
        <begin position="273"/>
        <end position="295"/>
    </location>
</feature>
<feature type="domain" description="EamA" evidence="2">
    <location>
        <begin position="16"/>
        <end position="152"/>
    </location>
</feature>
<keyword evidence="1" id="KW-1133">Transmembrane helix</keyword>
<keyword evidence="1" id="KW-0812">Transmembrane</keyword>
<feature type="transmembrane region" description="Helical" evidence="1">
    <location>
        <begin position="188"/>
        <end position="206"/>
    </location>
</feature>
<feature type="transmembrane region" description="Helical" evidence="1">
    <location>
        <begin position="218"/>
        <end position="236"/>
    </location>
</feature>
<dbReference type="PANTHER" id="PTHR22911:SF135">
    <property type="entry name" value="BLR4310 PROTEIN"/>
    <property type="match status" value="1"/>
</dbReference>
<keyword evidence="1" id="KW-0472">Membrane</keyword>
<dbReference type="PANTHER" id="PTHR22911">
    <property type="entry name" value="ACYL-MALONYL CONDENSING ENZYME-RELATED"/>
    <property type="match status" value="1"/>
</dbReference>
<gene>
    <name evidence="3" type="ORF">METZ01_LOCUS47348</name>
</gene>
<dbReference type="Pfam" id="PF00892">
    <property type="entry name" value="EamA"/>
    <property type="match status" value="1"/>
</dbReference>
<dbReference type="InterPro" id="IPR000620">
    <property type="entry name" value="EamA_dom"/>
</dbReference>
<feature type="transmembrane region" description="Helical" evidence="1">
    <location>
        <begin position="110"/>
        <end position="129"/>
    </location>
</feature>
<organism evidence="3">
    <name type="scientific">marine metagenome</name>
    <dbReference type="NCBI Taxonomy" id="408172"/>
    <lineage>
        <taxon>unclassified sequences</taxon>
        <taxon>metagenomes</taxon>
        <taxon>ecological metagenomes</taxon>
    </lineage>
</organism>
<dbReference type="EMBL" id="UINC01002240">
    <property type="protein sequence ID" value="SUZ94494.1"/>
    <property type="molecule type" value="Genomic_DNA"/>
</dbReference>
<dbReference type="AlphaFoldDB" id="A0A381RTF6"/>
<feature type="transmembrane region" description="Helical" evidence="1">
    <location>
        <begin position="141"/>
        <end position="159"/>
    </location>
</feature>
<dbReference type="GO" id="GO:0016020">
    <property type="term" value="C:membrane"/>
    <property type="evidence" value="ECO:0007669"/>
    <property type="project" value="InterPro"/>
</dbReference>
<proteinExistence type="predicted"/>
<sequence length="305" mass="31977">MATSLLDRIPRSGRRLGLLLAFSGMFLVSTDSLLIRVAERDSEVDGWTIAFMVGLFSTPVTWSIAIRSLGRTTVSTVVSWKRTLLLTGILGAVGTTSFLTAVTLTAASNVVAIIAAAPIFSAVLARMTLRERTSGRTWRAIGATVVGVTVIVGGSMAAGGGGGDLLALVAIMVFSVNLVIWRRYPDLPRTLVVAATATATALATAIPADTSLLDRRALVATLLMGGFFGPTARLCMSTATRHAMAAEVSLFTPVETIAASFWVWMWFDEVPPTPTFIGGTIVVVAVFYGLTGPAAEVQAGPPRSS</sequence>
<protein>
    <recommendedName>
        <fullName evidence="2">EamA domain-containing protein</fullName>
    </recommendedName>
</protein>